<dbReference type="InterPro" id="IPR052410">
    <property type="entry name" value="DRC5"/>
</dbReference>
<evidence type="ECO:0000256" key="1">
    <source>
        <dbReference type="ARBA" id="ARBA00004245"/>
    </source>
</evidence>
<dbReference type="GO" id="GO:0005856">
    <property type="term" value="C:cytoskeleton"/>
    <property type="evidence" value="ECO:0007669"/>
    <property type="project" value="UniProtKB-SubCell"/>
</dbReference>
<dbReference type="EMBL" id="HBKQ01042867">
    <property type="protein sequence ID" value="CAE2267040.1"/>
    <property type="molecule type" value="Transcribed_RNA"/>
</dbReference>
<dbReference type="Pfam" id="PF13516">
    <property type="entry name" value="LRR_6"/>
    <property type="match status" value="1"/>
</dbReference>
<dbReference type="PANTHER" id="PTHR24107:SF2">
    <property type="entry name" value="NLR FAMILY CARD DOMAIN CONTAINING 3"/>
    <property type="match status" value="1"/>
</dbReference>
<sequence>MFEQKKLDLHHNEFVRRVKGNDITLHTVVVPIVVNFNGAVWDAQSVIALADALQFSTSIQTLDVEPSARFWNERLKNKVSNLEVFNSVARAIENNNTITRLVLARFSGCISDKGAMTLAASLRTNSVIEELQLHENAIGDRGVAAIADVLTANHALRRLNLANNMIVDVGACRIAAMLRKNTTLTDLNLDGKDQQRWCCGHCHCSEGKAQTSNAALELEQY</sequence>
<accession>A0A7S4JLB7</accession>
<evidence type="ECO:0000313" key="4">
    <source>
        <dbReference type="EMBL" id="CAE2267040.1"/>
    </source>
</evidence>
<evidence type="ECO:0000256" key="2">
    <source>
        <dbReference type="ARBA" id="ARBA00022490"/>
    </source>
</evidence>
<dbReference type="SMART" id="SM00368">
    <property type="entry name" value="LRR_RI"/>
    <property type="match status" value="3"/>
</dbReference>
<dbReference type="Gene3D" id="3.80.10.10">
    <property type="entry name" value="Ribonuclease Inhibitor"/>
    <property type="match status" value="1"/>
</dbReference>
<reference evidence="4" key="1">
    <citation type="submission" date="2021-01" db="EMBL/GenBank/DDBJ databases">
        <authorList>
            <person name="Corre E."/>
            <person name="Pelletier E."/>
            <person name="Niang G."/>
            <person name="Scheremetjew M."/>
            <person name="Finn R."/>
            <person name="Kale V."/>
            <person name="Holt S."/>
            <person name="Cochrane G."/>
            <person name="Meng A."/>
            <person name="Brown T."/>
            <person name="Cohen L."/>
        </authorList>
    </citation>
    <scope>NUCLEOTIDE SEQUENCE</scope>
    <source>
        <strain evidence="4">Isolate 1302-5</strain>
    </source>
</reference>
<dbReference type="InterPro" id="IPR001611">
    <property type="entry name" value="Leu-rich_rpt"/>
</dbReference>
<gene>
    <name evidence="4" type="ORF">OAUR00152_LOCUS29514</name>
</gene>
<dbReference type="InterPro" id="IPR032675">
    <property type="entry name" value="LRR_dom_sf"/>
</dbReference>
<name>A0A7S4JLB7_9STRA</name>
<evidence type="ECO:0000256" key="3">
    <source>
        <dbReference type="ARBA" id="ARBA00023212"/>
    </source>
</evidence>
<comment type="subcellular location">
    <subcellularLocation>
        <location evidence="1">Cytoplasm</location>
        <location evidence="1">Cytoskeleton</location>
    </subcellularLocation>
</comment>
<protein>
    <submittedName>
        <fullName evidence="4">Uncharacterized protein</fullName>
    </submittedName>
</protein>
<organism evidence="4">
    <name type="scientific">Odontella aurita</name>
    <dbReference type="NCBI Taxonomy" id="265563"/>
    <lineage>
        <taxon>Eukaryota</taxon>
        <taxon>Sar</taxon>
        <taxon>Stramenopiles</taxon>
        <taxon>Ochrophyta</taxon>
        <taxon>Bacillariophyta</taxon>
        <taxon>Mediophyceae</taxon>
        <taxon>Biddulphiophycidae</taxon>
        <taxon>Eupodiscales</taxon>
        <taxon>Odontellaceae</taxon>
        <taxon>Odontella</taxon>
    </lineage>
</organism>
<dbReference type="SUPFAM" id="SSF52047">
    <property type="entry name" value="RNI-like"/>
    <property type="match status" value="1"/>
</dbReference>
<dbReference type="PANTHER" id="PTHR24107">
    <property type="entry name" value="YNEIN REGULATORY COMPLEX SUBUNIT 5"/>
    <property type="match status" value="1"/>
</dbReference>
<keyword evidence="3" id="KW-0206">Cytoskeleton</keyword>
<proteinExistence type="predicted"/>
<keyword evidence="2" id="KW-0963">Cytoplasm</keyword>
<dbReference type="AlphaFoldDB" id="A0A7S4JLB7"/>